<feature type="non-terminal residue" evidence="1">
    <location>
        <position position="1"/>
    </location>
</feature>
<gene>
    <name evidence="1" type="primary">Lv1_5</name>
    <name evidence="1" type="ORF">CALVIR_R02801</name>
</gene>
<name>A0A851CZ36_CALVR</name>
<dbReference type="InterPro" id="IPR013783">
    <property type="entry name" value="Ig-like_fold"/>
</dbReference>
<dbReference type="InterPro" id="IPR050150">
    <property type="entry name" value="IgV_Light_Chain"/>
</dbReference>
<comment type="caution">
    <text evidence="1">The sequence shown here is derived from an EMBL/GenBank/DDBJ whole genome shotgun (WGS) entry which is preliminary data.</text>
</comment>
<keyword evidence="2" id="KW-1185">Reference proteome</keyword>
<dbReference type="PANTHER" id="PTHR23267">
    <property type="entry name" value="IMMUNOGLOBULIN LIGHT CHAIN"/>
    <property type="match status" value="1"/>
</dbReference>
<protein>
    <submittedName>
        <fullName evidence="1">LV1 protein</fullName>
    </submittedName>
</protein>
<dbReference type="Proteomes" id="UP000642973">
    <property type="component" value="Unassembled WGS sequence"/>
</dbReference>
<organism evidence="1 2">
    <name type="scientific">Calyptomena viridis</name>
    <name type="common">Lesser green broadbill</name>
    <dbReference type="NCBI Taxonomy" id="135972"/>
    <lineage>
        <taxon>Eukaryota</taxon>
        <taxon>Metazoa</taxon>
        <taxon>Chordata</taxon>
        <taxon>Craniata</taxon>
        <taxon>Vertebrata</taxon>
        <taxon>Euteleostomi</taxon>
        <taxon>Archelosauria</taxon>
        <taxon>Archosauria</taxon>
        <taxon>Dinosauria</taxon>
        <taxon>Saurischia</taxon>
        <taxon>Theropoda</taxon>
        <taxon>Coelurosauria</taxon>
        <taxon>Aves</taxon>
        <taxon>Neognathae</taxon>
        <taxon>Neoaves</taxon>
        <taxon>Telluraves</taxon>
        <taxon>Australaves</taxon>
        <taxon>Passeriformes</taxon>
        <taxon>Eurylaimidae</taxon>
        <taxon>Calyptomena</taxon>
    </lineage>
</organism>
<reference evidence="1" key="1">
    <citation type="submission" date="2019-10" db="EMBL/GenBank/DDBJ databases">
        <title>Bird 10,000 Genomes (B10K) Project - Family phase.</title>
        <authorList>
            <person name="Zhang G."/>
        </authorList>
    </citation>
    <scope>NUCLEOTIDE SEQUENCE</scope>
    <source>
        <strain evidence="1">B10K-DU-002-55</strain>
        <tissue evidence="1">Muscle</tissue>
    </source>
</reference>
<proteinExistence type="predicted"/>
<dbReference type="SUPFAM" id="SSF48726">
    <property type="entry name" value="Immunoglobulin"/>
    <property type="match status" value="1"/>
</dbReference>
<accession>A0A851CZ36</accession>
<dbReference type="Gene3D" id="2.60.40.10">
    <property type="entry name" value="Immunoglobulins"/>
    <property type="match status" value="1"/>
</dbReference>
<dbReference type="AlphaFoldDB" id="A0A851CZ36"/>
<dbReference type="InterPro" id="IPR036179">
    <property type="entry name" value="Ig-like_dom_sf"/>
</dbReference>
<evidence type="ECO:0000313" key="2">
    <source>
        <dbReference type="Proteomes" id="UP000642973"/>
    </source>
</evidence>
<feature type="non-terminal residue" evidence="1">
    <location>
        <position position="103"/>
    </location>
</feature>
<dbReference type="EMBL" id="WEIV01032072">
    <property type="protein sequence ID" value="NWI61818.1"/>
    <property type="molecule type" value="Genomic_DNA"/>
</dbReference>
<evidence type="ECO:0000313" key="1">
    <source>
        <dbReference type="EMBL" id="NWI61818.1"/>
    </source>
</evidence>
<sequence length="103" mass="10364">AASLSQQSSASANLGDTIRITCSGGSGSYGCYQQKVSGSALVTVICSNEKRASDILPRFSGSLSGSTGTLTITVVPTKNKAVYYCCGHNISSCGHHGGGTDLG</sequence>